<reference evidence="2 3" key="1">
    <citation type="submission" date="2014-02" db="EMBL/GenBank/DDBJ databases">
        <title>Expanding our view of genomic diversity in Candidatus Accumulibacter clades.</title>
        <authorList>
            <person name="Skennerton C.T."/>
            <person name="Barr J.J."/>
            <person name="Slater F.R."/>
            <person name="Bond P.L."/>
            <person name="Tyson G.W."/>
        </authorList>
    </citation>
    <scope>NUCLEOTIDE SEQUENCE [LARGE SCALE GENOMIC DNA]</scope>
    <source>
        <strain evidence="3">BA-91</strain>
    </source>
</reference>
<name>A0A080LVN3_9PROT</name>
<accession>A0A080LVN3</accession>
<feature type="signal peptide" evidence="1">
    <location>
        <begin position="1"/>
        <end position="23"/>
    </location>
</feature>
<evidence type="ECO:0000256" key="1">
    <source>
        <dbReference type="SAM" id="SignalP"/>
    </source>
</evidence>
<feature type="chain" id="PRO_5005411155" description="Porin" evidence="1">
    <location>
        <begin position="24"/>
        <end position="41"/>
    </location>
</feature>
<evidence type="ECO:0000313" key="3">
    <source>
        <dbReference type="Proteomes" id="UP000020077"/>
    </source>
</evidence>
<comment type="caution">
    <text evidence="2">The sequence shown here is derived from an EMBL/GenBank/DDBJ whole genome shotgun (WGS) entry which is preliminary data.</text>
</comment>
<keyword evidence="1" id="KW-0732">Signal</keyword>
<dbReference type="AlphaFoldDB" id="A0A080LVN3"/>
<gene>
    <name evidence="2" type="ORF">AW09_002119</name>
</gene>
<evidence type="ECO:0000313" key="2">
    <source>
        <dbReference type="EMBL" id="KFB72686.1"/>
    </source>
</evidence>
<proteinExistence type="predicted"/>
<protein>
    <recommendedName>
        <fullName evidence="4">Porin</fullName>
    </recommendedName>
</protein>
<organism evidence="2 3">
    <name type="scientific">Candidatus Accumulibacter phosphatis</name>
    <dbReference type="NCBI Taxonomy" id="327160"/>
    <lineage>
        <taxon>Bacteria</taxon>
        <taxon>Pseudomonadati</taxon>
        <taxon>Pseudomonadota</taxon>
        <taxon>Betaproteobacteria</taxon>
        <taxon>Candidatus Accumulibacter</taxon>
    </lineage>
</organism>
<evidence type="ECO:0008006" key="4">
    <source>
        <dbReference type="Google" id="ProtNLM"/>
    </source>
</evidence>
<dbReference type="Proteomes" id="UP000020077">
    <property type="component" value="Unassembled WGS sequence"/>
</dbReference>
<sequence length="41" mass="4238">MSRLIQVSGAFALALLGALPVSAASDAELAEIQAQIQQLKN</sequence>
<dbReference type="EMBL" id="JDVG02000350">
    <property type="protein sequence ID" value="KFB72686.1"/>
    <property type="molecule type" value="Genomic_DNA"/>
</dbReference>